<evidence type="ECO:0000313" key="12">
    <source>
        <dbReference type="EMBL" id="AIF47299.1"/>
    </source>
</evidence>
<comment type="subcellular location">
    <subcellularLocation>
        <location evidence="1 8">Periplasm</location>
    </subcellularLocation>
</comment>
<organism evidence="12 13">
    <name type="scientific">Dyella japonica A8</name>
    <dbReference type="NCBI Taxonomy" id="1217721"/>
    <lineage>
        <taxon>Bacteria</taxon>
        <taxon>Pseudomonadati</taxon>
        <taxon>Pseudomonadota</taxon>
        <taxon>Gammaproteobacteria</taxon>
        <taxon>Lysobacterales</taxon>
        <taxon>Rhodanobacteraceae</taxon>
        <taxon>Dyella</taxon>
    </lineage>
</organism>
<comment type="similarity">
    <text evidence="2 8">Belongs to the periplasmic pilus chaperone family.</text>
</comment>
<name>A0A075JZG2_9GAMM</name>
<feature type="domain" description="Pili assembly chaperone C-terminal" evidence="11">
    <location>
        <begin position="175"/>
        <end position="235"/>
    </location>
</feature>
<dbReference type="PANTHER" id="PTHR30251">
    <property type="entry name" value="PILUS ASSEMBLY CHAPERONE"/>
    <property type="match status" value="1"/>
</dbReference>
<dbReference type="InterPro" id="IPR016147">
    <property type="entry name" value="Pili_assmbl_chaperone_N"/>
</dbReference>
<keyword evidence="3" id="KW-1029">Fimbrium biogenesis</keyword>
<keyword evidence="6 8" id="KW-0143">Chaperone</keyword>
<dbReference type="Gene3D" id="2.60.40.10">
    <property type="entry name" value="Immunoglobulins"/>
    <property type="match status" value="2"/>
</dbReference>
<evidence type="ECO:0000259" key="11">
    <source>
        <dbReference type="Pfam" id="PF02753"/>
    </source>
</evidence>
<dbReference type="InterPro" id="IPR016148">
    <property type="entry name" value="Pili_assmbl_chaperone_C"/>
</dbReference>
<dbReference type="Pfam" id="PF00345">
    <property type="entry name" value="PapD_N"/>
    <property type="match status" value="1"/>
</dbReference>
<sequence length="244" mass="26580">MKVVSRAIFAMSLALAGLGSAYAGITINGTRVVYPADQREVSLSMVNDGKETRLIQAWVDDGNASERPESSKAPFMITPPMARVDPGKGQTLRIMYTGADLPQDRETVFWLNILEIPPKPKAGTDQADNYMQLAVRSRMKLFYRPKDLQGTADGAIDQLSWRIVQEGKGYSAECTNNTPYNVSFSDIIFKGSKPEQSVSKGGMCPAKGKITAPVTGSADASNKMIVTVINDFGGFNEHEVSYSR</sequence>
<dbReference type="EMBL" id="CP008884">
    <property type="protein sequence ID" value="AIF47299.1"/>
    <property type="molecule type" value="Genomic_DNA"/>
</dbReference>
<evidence type="ECO:0000256" key="9">
    <source>
        <dbReference type="SAM" id="SignalP"/>
    </source>
</evidence>
<dbReference type="InterPro" id="IPR013783">
    <property type="entry name" value="Ig-like_fold"/>
</dbReference>
<dbReference type="Proteomes" id="UP000027987">
    <property type="component" value="Chromosome"/>
</dbReference>
<dbReference type="InterPro" id="IPR050643">
    <property type="entry name" value="Periplasmic_pilus_chap"/>
</dbReference>
<keyword evidence="7" id="KW-0393">Immunoglobulin domain</keyword>
<dbReference type="FunFam" id="2.60.40.10:FF:000458">
    <property type="entry name" value="Molecular chaperone FimC"/>
    <property type="match status" value="1"/>
</dbReference>
<evidence type="ECO:0000259" key="10">
    <source>
        <dbReference type="Pfam" id="PF00345"/>
    </source>
</evidence>
<dbReference type="GO" id="GO:0030288">
    <property type="term" value="C:outer membrane-bounded periplasmic space"/>
    <property type="evidence" value="ECO:0007669"/>
    <property type="project" value="InterPro"/>
</dbReference>
<keyword evidence="4 9" id="KW-0732">Signal</keyword>
<keyword evidence="13" id="KW-1185">Reference proteome</keyword>
<dbReference type="InterPro" id="IPR018046">
    <property type="entry name" value="Pili_assmbl_chaperone_CS"/>
</dbReference>
<evidence type="ECO:0000256" key="2">
    <source>
        <dbReference type="ARBA" id="ARBA00007399"/>
    </source>
</evidence>
<dbReference type="PRINTS" id="PR00969">
    <property type="entry name" value="CHAPERONPILI"/>
</dbReference>
<dbReference type="PROSITE" id="PS00635">
    <property type="entry name" value="PILI_CHAPERONE"/>
    <property type="match status" value="1"/>
</dbReference>
<dbReference type="InterPro" id="IPR036316">
    <property type="entry name" value="Pili_assmbl_chap_C_dom_sf"/>
</dbReference>
<dbReference type="AlphaFoldDB" id="A0A075JZG2"/>
<dbReference type="PATRIC" id="fig|1217721.7.peg.1751"/>
<evidence type="ECO:0000256" key="6">
    <source>
        <dbReference type="ARBA" id="ARBA00023186"/>
    </source>
</evidence>
<feature type="domain" description="Pili assembly chaperone N-terminal" evidence="10">
    <location>
        <begin position="24"/>
        <end position="148"/>
    </location>
</feature>
<evidence type="ECO:0000256" key="3">
    <source>
        <dbReference type="ARBA" id="ARBA00022558"/>
    </source>
</evidence>
<accession>A0A075JZG2</accession>
<dbReference type="PANTHER" id="PTHR30251:SF2">
    <property type="entry name" value="FIMBRIAL CHAPERONE YADV-RELATED"/>
    <property type="match status" value="1"/>
</dbReference>
<feature type="chain" id="PRO_5001706608" description="Molecular chaperone EcpD" evidence="9">
    <location>
        <begin position="24"/>
        <end position="244"/>
    </location>
</feature>
<keyword evidence="5" id="KW-0574">Periplasm</keyword>
<evidence type="ECO:0000256" key="4">
    <source>
        <dbReference type="ARBA" id="ARBA00022729"/>
    </source>
</evidence>
<dbReference type="SUPFAM" id="SSF49584">
    <property type="entry name" value="Periplasmic chaperone C-domain"/>
    <property type="match status" value="1"/>
</dbReference>
<dbReference type="Pfam" id="PF02753">
    <property type="entry name" value="PapD_C"/>
    <property type="match status" value="1"/>
</dbReference>
<evidence type="ECO:0000313" key="13">
    <source>
        <dbReference type="Proteomes" id="UP000027987"/>
    </source>
</evidence>
<evidence type="ECO:0000256" key="8">
    <source>
        <dbReference type="RuleBase" id="RU003918"/>
    </source>
</evidence>
<evidence type="ECO:0000256" key="1">
    <source>
        <dbReference type="ARBA" id="ARBA00004418"/>
    </source>
</evidence>
<gene>
    <name evidence="12" type="ORF">HY57_08440</name>
</gene>
<evidence type="ECO:0000256" key="5">
    <source>
        <dbReference type="ARBA" id="ARBA00022764"/>
    </source>
</evidence>
<dbReference type="InterPro" id="IPR001829">
    <property type="entry name" value="Pili_assmbl_chaperone_bac"/>
</dbReference>
<protein>
    <recommendedName>
        <fullName evidence="14">Molecular chaperone EcpD</fullName>
    </recommendedName>
</protein>
<dbReference type="SUPFAM" id="SSF49354">
    <property type="entry name" value="PapD-like"/>
    <property type="match status" value="1"/>
</dbReference>
<dbReference type="GO" id="GO:0071555">
    <property type="term" value="P:cell wall organization"/>
    <property type="evidence" value="ECO:0007669"/>
    <property type="project" value="InterPro"/>
</dbReference>
<evidence type="ECO:0008006" key="14">
    <source>
        <dbReference type="Google" id="ProtNLM"/>
    </source>
</evidence>
<dbReference type="KEGG" id="dja:HY57_08440"/>
<dbReference type="STRING" id="1217721.HY57_08440"/>
<reference evidence="12 13" key="1">
    <citation type="submission" date="2014-07" db="EMBL/GenBank/DDBJ databases">
        <title>Complete Genome Sequence of Dyella japonica Strain A8 Isolated from Malaysian Tropical Soil.</title>
        <authorList>
            <person name="Hui R.K.H."/>
            <person name="Chen J.-W."/>
            <person name="Chan K.-G."/>
            <person name="Leung F.C.C."/>
        </authorList>
    </citation>
    <scope>NUCLEOTIDE SEQUENCE [LARGE SCALE GENOMIC DNA]</scope>
    <source>
        <strain evidence="12 13">A8</strain>
    </source>
</reference>
<feature type="signal peptide" evidence="9">
    <location>
        <begin position="1"/>
        <end position="23"/>
    </location>
</feature>
<evidence type="ECO:0000256" key="7">
    <source>
        <dbReference type="ARBA" id="ARBA00023319"/>
    </source>
</evidence>
<dbReference type="HOGENOM" id="CLU_070768_0_2_6"/>
<dbReference type="InterPro" id="IPR008962">
    <property type="entry name" value="PapD-like_sf"/>
</dbReference>
<proteinExistence type="inferred from homology"/>